<dbReference type="PANTHER" id="PTHR46890">
    <property type="entry name" value="NON-LTR RETROLELEMENT REVERSE TRANSCRIPTASE-LIKE PROTEIN-RELATED"/>
    <property type="match status" value="1"/>
</dbReference>
<dbReference type="PANTHER" id="PTHR46890:SF48">
    <property type="entry name" value="RNA-DIRECTED DNA POLYMERASE"/>
    <property type="match status" value="1"/>
</dbReference>
<gene>
    <name evidence="2" type="ORF">EPI10_019894</name>
</gene>
<dbReference type="Proteomes" id="UP000325315">
    <property type="component" value="Unassembled WGS sequence"/>
</dbReference>
<name>A0A5B6WCA2_9ROSI</name>
<dbReference type="OrthoDB" id="997823at2759"/>
<dbReference type="InterPro" id="IPR000477">
    <property type="entry name" value="RT_dom"/>
</dbReference>
<dbReference type="InterPro" id="IPR052343">
    <property type="entry name" value="Retrotransposon-Effector_Assoc"/>
</dbReference>
<sequence length="130" mass="14442">MGPIKAPVGKDVTEYCLGILNGDKGAEAVNNKYIVLIPKILHPSTLVNFRPISLCSVIYKIITKTMANILQRVIGSCIDRVQSALLPGRLISDKVLLAYEILHTFKKKRTGHKGYMAVKLDMSKAYDRVE</sequence>
<proteinExistence type="predicted"/>
<comment type="caution">
    <text evidence="2">The sequence shown here is derived from an EMBL/GenBank/DDBJ whole genome shotgun (WGS) entry which is preliminary data.</text>
</comment>
<keyword evidence="2" id="KW-0808">Transferase</keyword>
<organism evidence="2 3">
    <name type="scientific">Gossypium australe</name>
    <dbReference type="NCBI Taxonomy" id="47621"/>
    <lineage>
        <taxon>Eukaryota</taxon>
        <taxon>Viridiplantae</taxon>
        <taxon>Streptophyta</taxon>
        <taxon>Embryophyta</taxon>
        <taxon>Tracheophyta</taxon>
        <taxon>Spermatophyta</taxon>
        <taxon>Magnoliopsida</taxon>
        <taxon>eudicotyledons</taxon>
        <taxon>Gunneridae</taxon>
        <taxon>Pentapetalae</taxon>
        <taxon>rosids</taxon>
        <taxon>malvids</taxon>
        <taxon>Malvales</taxon>
        <taxon>Malvaceae</taxon>
        <taxon>Malvoideae</taxon>
        <taxon>Gossypium</taxon>
    </lineage>
</organism>
<keyword evidence="2" id="KW-0695">RNA-directed DNA polymerase</keyword>
<keyword evidence="3" id="KW-1185">Reference proteome</keyword>
<dbReference type="GO" id="GO:0003964">
    <property type="term" value="F:RNA-directed DNA polymerase activity"/>
    <property type="evidence" value="ECO:0007669"/>
    <property type="project" value="UniProtKB-KW"/>
</dbReference>
<dbReference type="EMBL" id="SMMG02000003">
    <property type="protein sequence ID" value="KAA3479381.1"/>
    <property type="molecule type" value="Genomic_DNA"/>
</dbReference>
<evidence type="ECO:0000313" key="3">
    <source>
        <dbReference type="Proteomes" id="UP000325315"/>
    </source>
</evidence>
<accession>A0A5B6WCA2</accession>
<keyword evidence="2" id="KW-0548">Nucleotidyltransferase</keyword>
<dbReference type="Pfam" id="PF00078">
    <property type="entry name" value="RVT_1"/>
    <property type="match status" value="1"/>
</dbReference>
<evidence type="ECO:0000313" key="2">
    <source>
        <dbReference type="EMBL" id="KAA3479381.1"/>
    </source>
</evidence>
<feature type="domain" description="Reverse transcriptase" evidence="1">
    <location>
        <begin position="47"/>
        <end position="130"/>
    </location>
</feature>
<reference evidence="3" key="1">
    <citation type="journal article" date="2019" name="Plant Biotechnol. J.">
        <title>Genome sequencing of the Australian wild diploid species Gossypium australe highlights disease resistance and delayed gland morphogenesis.</title>
        <authorList>
            <person name="Cai Y."/>
            <person name="Cai X."/>
            <person name="Wang Q."/>
            <person name="Wang P."/>
            <person name="Zhang Y."/>
            <person name="Cai C."/>
            <person name="Xu Y."/>
            <person name="Wang K."/>
            <person name="Zhou Z."/>
            <person name="Wang C."/>
            <person name="Geng S."/>
            <person name="Li B."/>
            <person name="Dong Q."/>
            <person name="Hou Y."/>
            <person name="Wang H."/>
            <person name="Ai P."/>
            <person name="Liu Z."/>
            <person name="Yi F."/>
            <person name="Sun M."/>
            <person name="An G."/>
            <person name="Cheng J."/>
            <person name="Zhang Y."/>
            <person name="Shi Q."/>
            <person name="Xie Y."/>
            <person name="Shi X."/>
            <person name="Chang Y."/>
            <person name="Huang F."/>
            <person name="Chen Y."/>
            <person name="Hong S."/>
            <person name="Mi L."/>
            <person name="Sun Q."/>
            <person name="Zhang L."/>
            <person name="Zhou B."/>
            <person name="Peng R."/>
            <person name="Zhang X."/>
            <person name="Liu F."/>
        </authorList>
    </citation>
    <scope>NUCLEOTIDE SEQUENCE [LARGE SCALE GENOMIC DNA]</scope>
    <source>
        <strain evidence="3">cv. PA1801</strain>
    </source>
</reference>
<evidence type="ECO:0000259" key="1">
    <source>
        <dbReference type="Pfam" id="PF00078"/>
    </source>
</evidence>
<protein>
    <submittedName>
        <fullName evidence="2">Reverse transcriptase</fullName>
    </submittedName>
</protein>
<dbReference type="AlphaFoldDB" id="A0A5B6WCA2"/>